<evidence type="ECO:0000313" key="3">
    <source>
        <dbReference type="EMBL" id="CAI9962617.1"/>
    </source>
</evidence>
<proteinExistence type="predicted"/>
<accession>A0AA86NUI1</accession>
<evidence type="ECO:0000256" key="1">
    <source>
        <dbReference type="SAM" id="MobiDB-lite"/>
    </source>
</evidence>
<comment type="caution">
    <text evidence="2">The sequence shown here is derived from an EMBL/GenBank/DDBJ whole genome shotgun (WGS) entry which is preliminary data.</text>
</comment>
<feature type="compositionally biased region" description="Basic and acidic residues" evidence="1">
    <location>
        <begin position="118"/>
        <end position="150"/>
    </location>
</feature>
<evidence type="ECO:0000313" key="2">
    <source>
        <dbReference type="EMBL" id="CAI9926024.1"/>
    </source>
</evidence>
<feature type="region of interest" description="Disordered" evidence="1">
    <location>
        <begin position="1"/>
        <end position="38"/>
    </location>
</feature>
<reference evidence="2" key="1">
    <citation type="submission" date="2023-06" db="EMBL/GenBank/DDBJ databases">
        <authorList>
            <person name="Kurt Z."/>
        </authorList>
    </citation>
    <scope>NUCLEOTIDE SEQUENCE</scope>
</reference>
<dbReference type="EMBL" id="CATOUU010000959">
    <property type="protein sequence ID" value="CAI9962617.1"/>
    <property type="molecule type" value="Genomic_DNA"/>
</dbReference>
<dbReference type="AlphaFoldDB" id="A0AA86NUI1"/>
<dbReference type="EMBL" id="CAXDID020000643">
    <property type="protein sequence ID" value="CAL6107964.1"/>
    <property type="molecule type" value="Genomic_DNA"/>
</dbReference>
<evidence type="ECO:0000313" key="5">
    <source>
        <dbReference type="EMBL" id="CAL6107964.1"/>
    </source>
</evidence>
<keyword evidence="6" id="KW-1185">Reference proteome</keyword>
<dbReference type="EMBL" id="CATOUU010000355">
    <property type="protein sequence ID" value="CAI9926024.1"/>
    <property type="molecule type" value="Genomic_DNA"/>
</dbReference>
<protein>
    <submittedName>
        <fullName evidence="2">Uncharacterized protein</fullName>
    </submittedName>
</protein>
<dbReference type="Proteomes" id="UP001642409">
    <property type="component" value="Unassembled WGS sequence"/>
</dbReference>
<dbReference type="EMBL" id="CAXDID020000113">
    <property type="protein sequence ID" value="CAL6029942.1"/>
    <property type="molecule type" value="Genomic_DNA"/>
</dbReference>
<organism evidence="2">
    <name type="scientific">Hexamita inflata</name>
    <dbReference type="NCBI Taxonomy" id="28002"/>
    <lineage>
        <taxon>Eukaryota</taxon>
        <taxon>Metamonada</taxon>
        <taxon>Diplomonadida</taxon>
        <taxon>Hexamitidae</taxon>
        <taxon>Hexamitinae</taxon>
        <taxon>Hexamita</taxon>
    </lineage>
</organism>
<evidence type="ECO:0000313" key="6">
    <source>
        <dbReference type="Proteomes" id="UP001642409"/>
    </source>
</evidence>
<reference evidence="4 6" key="2">
    <citation type="submission" date="2024-07" db="EMBL/GenBank/DDBJ databases">
        <authorList>
            <person name="Akdeniz Z."/>
        </authorList>
    </citation>
    <scope>NUCLEOTIDE SEQUENCE [LARGE SCALE GENOMIC DNA]</scope>
</reference>
<feature type="region of interest" description="Disordered" evidence="1">
    <location>
        <begin position="113"/>
        <end position="150"/>
    </location>
</feature>
<evidence type="ECO:0000313" key="4">
    <source>
        <dbReference type="EMBL" id="CAL6029942.1"/>
    </source>
</evidence>
<sequence length="983" mass="114154">MSYKHQNKKNNQKSAQKQVEKNQNQQTPITQPAQADQMQVTVTVDKKQYVLGNEKTETLQFTEKKTDAKVPAVIAMTINHSETSVQPQQVVQAPQTPVVKKLEKKNLAFSSAKSDNFQTKEVKPEPVEKKEIKHEEKKETKQEEKKENKLVDKKENKQVEKKEIKQESVIYIPKPQLSEWQNNMFASIAKVLKPQSADALMTNINSAARIYAKQETVESNVSDQDKDQQNIYFDLCTQKDVSKQNGTTVPQMFTKKLLGTTSVYNAKKDYEMKFRTVLNKYGNEELKIWAELQQLLVEIHQQFEQNTAQIYELFCQMLFEIYDKACMEKKYTGIYAKLLVKAASQSSYKDKKINLNQFLLKICTHYLTQTKEGKEEAQKGQGKAQKIDYDEVLPKIIRQEMIGKIKNELEKGVCEDPKYEAKANETPLEKQAREQNIQVHLSGSMLLASQLYLHDPQHKILTQFVMLSLLLFVLNNELKDIRKQLGVPASNLGIQITQFKDNANYTQEALSIVQNIADAALVKKLQLPAFYLCNLVKMLEEVVEKLEHDTKETQLEKVLSFLKNGIMLFKEEIIPSYIFFKIREKVVRHSHAKKQTQKNQAKNQQPIVWTQDMLILEWQETTLHDVLSKLLNTKSLEADFLKNSTKVLEFVDFIYAHNKQDQLIKQLPLVLMSIPNTKEKVQFFNDFIHQFIKYLQTHQQQQFNSVYKFIAKQFQDKCLLFDAVSRVQSPDKATMRMFLTNIVRATVQNSFEQTFADSYEDLLTDSEVAEVKQLIAQHQYNLVSQKLYLVQRFKSEKFSYFAEVDAQQYINELVSPFDAESIEALKKLFQCEISLDELKKKMITFFSFFEGQKITAKLYNLFDEIGFSCGIQAFNFMQFDSSNMTADRKMRTFILEQQIRGYVEKQALDALKTYIQQEKQIAAAVLERSYAYLKDKPSSLVDLLRICEVACDKKVMKAKIEEMEKNLKSYGVLKEVVEYGRKL</sequence>
<feature type="compositionally biased region" description="Basic residues" evidence="1">
    <location>
        <begin position="1"/>
        <end position="11"/>
    </location>
</feature>
<feature type="compositionally biased region" description="Polar residues" evidence="1">
    <location>
        <begin position="21"/>
        <end position="38"/>
    </location>
</feature>
<name>A0AA86NUI1_9EUKA</name>
<gene>
    <name evidence="2" type="ORF">HINF_LOCUS13669</name>
    <name evidence="4" type="ORF">HINF_LOCUS32819</name>
    <name evidence="3" type="ORF">HINF_LOCUS50262</name>
    <name evidence="5" type="ORF">HINF_LOCUS74740</name>
</gene>